<feature type="region of interest" description="Disordered" evidence="5">
    <location>
        <begin position="40"/>
        <end position="77"/>
    </location>
</feature>
<evidence type="ECO:0000256" key="1">
    <source>
        <dbReference type="ARBA" id="ARBA00004167"/>
    </source>
</evidence>
<accession>A0A1E1MAE0</accession>
<dbReference type="GO" id="GO:0071944">
    <property type="term" value="C:cell periphery"/>
    <property type="evidence" value="ECO:0007669"/>
    <property type="project" value="UniProtKB-ARBA"/>
</dbReference>
<proteinExistence type="predicted"/>
<protein>
    <submittedName>
        <fullName evidence="7">Uncharacterized protein</fullName>
    </submittedName>
</protein>
<feature type="region of interest" description="Disordered" evidence="5">
    <location>
        <begin position="1"/>
        <end position="20"/>
    </location>
</feature>
<comment type="subcellular location">
    <subcellularLocation>
        <location evidence="1">Membrane</location>
        <topology evidence="1">Single-pass membrane protein</topology>
    </subcellularLocation>
</comment>
<keyword evidence="2 6" id="KW-0812">Transmembrane</keyword>
<evidence type="ECO:0000256" key="5">
    <source>
        <dbReference type="SAM" id="MobiDB-lite"/>
    </source>
</evidence>
<dbReference type="PANTHER" id="PTHR15549">
    <property type="entry name" value="PAIRED IMMUNOGLOBULIN-LIKE TYPE 2 RECEPTOR"/>
    <property type="match status" value="1"/>
</dbReference>
<evidence type="ECO:0000256" key="2">
    <source>
        <dbReference type="ARBA" id="ARBA00022692"/>
    </source>
</evidence>
<gene>
    <name evidence="7" type="ORF">RSE6_06390</name>
</gene>
<feature type="transmembrane region" description="Helical" evidence="6">
    <location>
        <begin position="84"/>
        <end position="106"/>
    </location>
</feature>
<dbReference type="GO" id="GO:0016020">
    <property type="term" value="C:membrane"/>
    <property type="evidence" value="ECO:0007669"/>
    <property type="project" value="UniProtKB-SubCell"/>
</dbReference>
<keyword evidence="4 6" id="KW-0472">Membrane</keyword>
<organism evidence="7 8">
    <name type="scientific">Rhynchosporium secalis</name>
    <name type="common">Barley scald fungus</name>
    <dbReference type="NCBI Taxonomy" id="38038"/>
    <lineage>
        <taxon>Eukaryota</taxon>
        <taxon>Fungi</taxon>
        <taxon>Dikarya</taxon>
        <taxon>Ascomycota</taxon>
        <taxon>Pezizomycotina</taxon>
        <taxon>Leotiomycetes</taxon>
        <taxon>Helotiales</taxon>
        <taxon>Ploettnerulaceae</taxon>
        <taxon>Rhynchosporium</taxon>
    </lineage>
</organism>
<dbReference type="EMBL" id="FJVC01000234">
    <property type="protein sequence ID" value="CZT46018.1"/>
    <property type="molecule type" value="Genomic_DNA"/>
</dbReference>
<feature type="compositionally biased region" description="Low complexity" evidence="5">
    <location>
        <begin position="40"/>
        <end position="73"/>
    </location>
</feature>
<evidence type="ECO:0000256" key="3">
    <source>
        <dbReference type="ARBA" id="ARBA00022989"/>
    </source>
</evidence>
<evidence type="ECO:0000313" key="8">
    <source>
        <dbReference type="Proteomes" id="UP000177625"/>
    </source>
</evidence>
<dbReference type="InterPro" id="IPR051694">
    <property type="entry name" value="Immunoregulatory_rcpt-like"/>
</dbReference>
<dbReference type="Proteomes" id="UP000177625">
    <property type="component" value="Unassembled WGS sequence"/>
</dbReference>
<reference evidence="8" key="1">
    <citation type="submission" date="2016-03" db="EMBL/GenBank/DDBJ databases">
        <authorList>
            <person name="Guldener U."/>
        </authorList>
    </citation>
    <scope>NUCLEOTIDE SEQUENCE [LARGE SCALE GENOMIC DNA]</scope>
</reference>
<evidence type="ECO:0000256" key="6">
    <source>
        <dbReference type="SAM" id="Phobius"/>
    </source>
</evidence>
<keyword evidence="8" id="KW-1185">Reference proteome</keyword>
<dbReference type="AlphaFoldDB" id="A0A1E1MAE0"/>
<evidence type="ECO:0000256" key="4">
    <source>
        <dbReference type="ARBA" id="ARBA00023136"/>
    </source>
</evidence>
<keyword evidence="3 6" id="KW-1133">Transmembrane helix</keyword>
<sequence>MSSNITNPPRDGQRFSFKQQSEQINNTAFSMVVIPAATSLPPSKPSTSTATSPLTTSSPTTTSPPSTTSTSCSGSGGLSAGAKAGIGAGVAVVALIALLILIFCLVERRKRASQLPSTFDPKYQIYETEASQTKVPLGELDVPPAELNAGDKDHAAELLAWNSR</sequence>
<evidence type="ECO:0000313" key="7">
    <source>
        <dbReference type="EMBL" id="CZT46018.1"/>
    </source>
</evidence>
<name>A0A1E1MAE0_RHYSE</name>